<dbReference type="EC" id="2.7.11.1" evidence="1"/>
<proteinExistence type="predicted"/>
<feature type="region of interest" description="Disordered" evidence="7">
    <location>
        <begin position="154"/>
        <end position="175"/>
    </location>
</feature>
<sequence>MTTGDDADELVLVGRGPVATVYAGVRDDAGFALKVYPGVLDRRTLRAVRTELSTLASLRGHAPVLVADSVESLPGGRTGLRMELCAQSLAEFVEGAGRRPAEETLTMGEALVEALAAAHGRGVVHGGVSPGNVLFQGSGATLLSDFGTTLRRRFAPDTSPHETAAPETLRDGSLDERSDLYGLGATLYFALTGRSPHPRYRGEPDDAYVLRVLSEPVAAIDRPDVPPALADLVLRLLAKNPADRPGNAAEVGARLRAVRAGAERPAPPLLPDLGEPILVSGPARRRRRRRLGPGPVVVGLMAVAMLVVGAVLLLAYRPQDVAVSPAPAEIRGPATPSPPPARTPHVELAEPLDHGHYVELSWHSEARLHYAVLIAVEGGGLDTVYVRDRTSHRVEVDPALGYCFRVHGTDGARVYTSEVRSLRDATCSL</sequence>
<name>H5XLX1_9PSEU</name>
<evidence type="ECO:0000313" key="11">
    <source>
        <dbReference type="Proteomes" id="UP000002791"/>
    </source>
</evidence>
<dbReference type="InterPro" id="IPR000719">
    <property type="entry name" value="Prot_kinase_dom"/>
</dbReference>
<dbReference type="EMBL" id="CM001440">
    <property type="protein sequence ID" value="EHR62013.1"/>
    <property type="molecule type" value="Genomic_DNA"/>
</dbReference>
<protein>
    <recommendedName>
        <fullName evidence="1">non-specific serine/threonine protein kinase</fullName>
        <ecNumber evidence="1">2.7.11.1</ecNumber>
    </recommendedName>
</protein>
<feature type="transmembrane region" description="Helical" evidence="8">
    <location>
        <begin position="294"/>
        <end position="316"/>
    </location>
</feature>
<dbReference type="PROSITE" id="PS50011">
    <property type="entry name" value="PROTEIN_KINASE_DOM"/>
    <property type="match status" value="1"/>
</dbReference>
<evidence type="ECO:0000256" key="1">
    <source>
        <dbReference type="ARBA" id="ARBA00012513"/>
    </source>
</evidence>
<keyword evidence="6" id="KW-0067">ATP-binding</keyword>
<dbReference type="HOGENOM" id="CLU_598240_0_0_11"/>
<feature type="domain" description="Protein kinase" evidence="9">
    <location>
        <begin position="7"/>
        <end position="270"/>
    </location>
</feature>
<keyword evidence="2" id="KW-0723">Serine/threonine-protein kinase</keyword>
<gene>
    <name evidence="10" type="ORF">SaccyDRAFT_3177</name>
</gene>
<evidence type="ECO:0000313" key="10">
    <source>
        <dbReference type="EMBL" id="EHR62013.1"/>
    </source>
</evidence>
<reference evidence="10 11" key="1">
    <citation type="submission" date="2011-11" db="EMBL/GenBank/DDBJ databases">
        <title>The Noncontiguous Finished sequence of Saccharomonospora cyanea NA-134.</title>
        <authorList>
            <consortium name="US DOE Joint Genome Institute"/>
            <person name="Lucas S."/>
            <person name="Han J."/>
            <person name="Lapidus A."/>
            <person name="Cheng J.-F."/>
            <person name="Goodwin L."/>
            <person name="Pitluck S."/>
            <person name="Peters L."/>
            <person name="Ovchinnikova G."/>
            <person name="Lu M."/>
            <person name="Detter J.C."/>
            <person name="Han C."/>
            <person name="Tapia R."/>
            <person name="Land M."/>
            <person name="Hauser L."/>
            <person name="Kyrpides N."/>
            <person name="Ivanova N."/>
            <person name="Pagani I."/>
            <person name="Brambilla E.-M."/>
            <person name="Klenk H.-P."/>
            <person name="Woyke T."/>
        </authorList>
    </citation>
    <scope>NUCLEOTIDE SEQUENCE [LARGE SCALE GENOMIC DNA]</scope>
    <source>
        <strain evidence="10 11">NA-134</strain>
    </source>
</reference>
<dbReference type="PANTHER" id="PTHR43289:SF6">
    <property type="entry name" value="SERINE_THREONINE-PROTEIN KINASE NEKL-3"/>
    <property type="match status" value="1"/>
</dbReference>
<dbReference type="SMART" id="SM00220">
    <property type="entry name" value="S_TKc"/>
    <property type="match status" value="1"/>
</dbReference>
<dbReference type="PANTHER" id="PTHR43289">
    <property type="entry name" value="MITOGEN-ACTIVATED PROTEIN KINASE KINASE KINASE 20-RELATED"/>
    <property type="match status" value="1"/>
</dbReference>
<keyword evidence="4" id="KW-0547">Nucleotide-binding</keyword>
<organism evidence="10 11">
    <name type="scientific">Saccharomonospora cyanea NA-134</name>
    <dbReference type="NCBI Taxonomy" id="882082"/>
    <lineage>
        <taxon>Bacteria</taxon>
        <taxon>Bacillati</taxon>
        <taxon>Actinomycetota</taxon>
        <taxon>Actinomycetes</taxon>
        <taxon>Pseudonocardiales</taxon>
        <taxon>Pseudonocardiaceae</taxon>
        <taxon>Saccharomonospora</taxon>
    </lineage>
</organism>
<evidence type="ECO:0000256" key="2">
    <source>
        <dbReference type="ARBA" id="ARBA00022527"/>
    </source>
</evidence>
<dbReference type="Gene3D" id="1.10.510.10">
    <property type="entry name" value="Transferase(Phosphotransferase) domain 1"/>
    <property type="match status" value="1"/>
</dbReference>
<dbReference type="GO" id="GO:0004674">
    <property type="term" value="F:protein serine/threonine kinase activity"/>
    <property type="evidence" value="ECO:0007669"/>
    <property type="project" value="UniProtKB-KW"/>
</dbReference>
<evidence type="ECO:0000256" key="8">
    <source>
        <dbReference type="SAM" id="Phobius"/>
    </source>
</evidence>
<evidence type="ECO:0000259" key="9">
    <source>
        <dbReference type="PROSITE" id="PS50011"/>
    </source>
</evidence>
<dbReference type="Pfam" id="PF00069">
    <property type="entry name" value="Pkinase"/>
    <property type="match status" value="1"/>
</dbReference>
<dbReference type="SUPFAM" id="SSF56112">
    <property type="entry name" value="Protein kinase-like (PK-like)"/>
    <property type="match status" value="1"/>
</dbReference>
<keyword evidence="11" id="KW-1185">Reference proteome</keyword>
<dbReference type="GO" id="GO:0005524">
    <property type="term" value="F:ATP binding"/>
    <property type="evidence" value="ECO:0007669"/>
    <property type="project" value="UniProtKB-KW"/>
</dbReference>
<keyword evidence="8" id="KW-1133">Transmembrane helix</keyword>
<dbReference type="eggNOG" id="COG0515">
    <property type="taxonomic scope" value="Bacteria"/>
</dbReference>
<dbReference type="STRING" id="882082.SaccyDRAFT_3177"/>
<evidence type="ECO:0000256" key="3">
    <source>
        <dbReference type="ARBA" id="ARBA00022679"/>
    </source>
</evidence>
<accession>H5XLX1</accession>
<dbReference type="Proteomes" id="UP000002791">
    <property type="component" value="Chromosome"/>
</dbReference>
<keyword evidence="5 10" id="KW-0418">Kinase</keyword>
<keyword evidence="3" id="KW-0808">Transferase</keyword>
<evidence type="ECO:0000256" key="6">
    <source>
        <dbReference type="ARBA" id="ARBA00022840"/>
    </source>
</evidence>
<keyword evidence="8" id="KW-0472">Membrane</keyword>
<keyword evidence="8" id="KW-0812">Transmembrane</keyword>
<dbReference type="AlphaFoldDB" id="H5XLX1"/>
<evidence type="ECO:0000256" key="4">
    <source>
        <dbReference type="ARBA" id="ARBA00022741"/>
    </source>
</evidence>
<dbReference type="InterPro" id="IPR011009">
    <property type="entry name" value="Kinase-like_dom_sf"/>
</dbReference>
<dbReference type="RefSeq" id="WP_005457490.1">
    <property type="nucleotide sequence ID" value="NZ_CM001440.1"/>
</dbReference>
<evidence type="ECO:0000256" key="7">
    <source>
        <dbReference type="SAM" id="MobiDB-lite"/>
    </source>
</evidence>
<evidence type="ECO:0000256" key="5">
    <source>
        <dbReference type="ARBA" id="ARBA00022777"/>
    </source>
</evidence>